<organism evidence="2 3">
    <name type="scientific">Cryptococcus amylolentus CBS 6039</name>
    <dbReference type="NCBI Taxonomy" id="1295533"/>
    <lineage>
        <taxon>Eukaryota</taxon>
        <taxon>Fungi</taxon>
        <taxon>Dikarya</taxon>
        <taxon>Basidiomycota</taxon>
        <taxon>Agaricomycotina</taxon>
        <taxon>Tremellomycetes</taxon>
        <taxon>Tremellales</taxon>
        <taxon>Cryptococcaceae</taxon>
        <taxon>Cryptococcus</taxon>
    </lineage>
</organism>
<dbReference type="RefSeq" id="XP_018996387.1">
    <property type="nucleotide sequence ID" value="XM_019135984.1"/>
</dbReference>
<evidence type="ECO:0000256" key="1">
    <source>
        <dbReference type="SAM" id="Phobius"/>
    </source>
</evidence>
<dbReference type="AlphaFoldDB" id="A0A1E3I0N7"/>
<feature type="transmembrane region" description="Helical" evidence="1">
    <location>
        <begin position="40"/>
        <end position="59"/>
    </location>
</feature>
<protein>
    <submittedName>
        <fullName evidence="2">Uncharacterized protein</fullName>
    </submittedName>
</protein>
<feature type="transmembrane region" description="Helical" evidence="1">
    <location>
        <begin position="12"/>
        <end position="33"/>
    </location>
</feature>
<dbReference type="EMBL" id="AWGJ01000003">
    <property type="protein sequence ID" value="ODN82068.1"/>
    <property type="molecule type" value="Genomic_DNA"/>
</dbReference>
<keyword evidence="1" id="KW-0812">Transmembrane</keyword>
<dbReference type="GeneID" id="30153694"/>
<keyword evidence="1" id="KW-0472">Membrane</keyword>
<dbReference type="Proteomes" id="UP000094065">
    <property type="component" value="Unassembled WGS sequence"/>
</dbReference>
<keyword evidence="1" id="KW-1133">Transmembrane helix</keyword>
<dbReference type="OrthoDB" id="10629799at2759"/>
<sequence>MSPEPKEQANELALLGLAGGFRNVFGLVITGLCMEASYKWFFRDIAILCFASTAVTHIFSAPHPCGSFQRRLAKVVGSALFDKAPKQVKD</sequence>
<proteinExistence type="predicted"/>
<comment type="caution">
    <text evidence="2">The sequence shown here is derived from an EMBL/GenBank/DDBJ whole genome shotgun (WGS) entry which is preliminary data.</text>
</comment>
<name>A0A1E3I0N7_9TREE</name>
<evidence type="ECO:0000313" key="3">
    <source>
        <dbReference type="Proteomes" id="UP000094065"/>
    </source>
</evidence>
<accession>A0A1E3I0N7</accession>
<gene>
    <name evidence="2" type="ORF">L202_02385</name>
</gene>
<dbReference type="STRING" id="1295533.A0A1E3I0N7"/>
<reference evidence="2 3" key="1">
    <citation type="submission" date="2016-06" db="EMBL/GenBank/DDBJ databases">
        <title>Evolution of pathogenesis and genome organization in the Tremellales.</title>
        <authorList>
            <person name="Cuomo C."/>
            <person name="Litvintseva A."/>
            <person name="Heitman J."/>
            <person name="Chen Y."/>
            <person name="Sun S."/>
            <person name="Springer D."/>
            <person name="Dromer F."/>
            <person name="Young S."/>
            <person name="Zeng Q."/>
            <person name="Chapman S."/>
            <person name="Gujja S."/>
            <person name="Saif S."/>
            <person name="Birren B."/>
        </authorList>
    </citation>
    <scope>NUCLEOTIDE SEQUENCE [LARGE SCALE GENOMIC DNA]</scope>
    <source>
        <strain evidence="2 3">CBS 6039</strain>
    </source>
</reference>
<evidence type="ECO:0000313" key="2">
    <source>
        <dbReference type="EMBL" id="ODN82068.1"/>
    </source>
</evidence>
<keyword evidence="3" id="KW-1185">Reference proteome</keyword>